<feature type="transmembrane region" description="Helical" evidence="3">
    <location>
        <begin position="296"/>
        <end position="317"/>
    </location>
</feature>
<feature type="transmembrane region" description="Helical" evidence="3">
    <location>
        <begin position="80"/>
        <end position="101"/>
    </location>
</feature>
<keyword evidence="3" id="KW-1133">Transmembrane helix</keyword>
<gene>
    <name evidence="4" type="ORF">MOV92_18780</name>
</gene>
<dbReference type="InterPro" id="IPR052346">
    <property type="entry name" value="O-mannosyl-transferase_TMTC"/>
</dbReference>
<keyword evidence="2" id="KW-0802">TPR repeat</keyword>
<reference evidence="4 5" key="1">
    <citation type="submission" date="2022-03" db="EMBL/GenBank/DDBJ databases">
        <title>Complete genome sequence of Lysobacter capsici VKM B-2533 and Lysobacter gummosus 10.1.1, promising sources of lytic agents.</title>
        <authorList>
            <person name="Tarlachkov S.V."/>
            <person name="Kudryakova I.V."/>
            <person name="Afoshin A.S."/>
            <person name="Leontyevskaya E.A."/>
            <person name="Leontyevskaya N.V."/>
        </authorList>
    </citation>
    <scope>NUCLEOTIDE SEQUENCE [LARGE SCALE GENOMIC DNA]</scope>
    <source>
        <strain evidence="4 5">10.1.1</strain>
    </source>
</reference>
<keyword evidence="5" id="KW-1185">Reference proteome</keyword>
<feature type="transmembrane region" description="Helical" evidence="3">
    <location>
        <begin position="355"/>
        <end position="374"/>
    </location>
</feature>
<feature type="transmembrane region" description="Helical" evidence="3">
    <location>
        <begin position="224"/>
        <end position="242"/>
    </location>
</feature>
<organism evidence="4 5">
    <name type="scientific">Lysobacter gummosus</name>
    <dbReference type="NCBI Taxonomy" id="262324"/>
    <lineage>
        <taxon>Bacteria</taxon>
        <taxon>Pseudomonadati</taxon>
        <taxon>Pseudomonadota</taxon>
        <taxon>Gammaproteobacteria</taxon>
        <taxon>Lysobacterales</taxon>
        <taxon>Lysobacteraceae</taxon>
        <taxon>Lysobacter</taxon>
    </lineage>
</organism>
<accession>A0ABY3X7G2</accession>
<evidence type="ECO:0008006" key="6">
    <source>
        <dbReference type="Google" id="ProtNLM"/>
    </source>
</evidence>
<evidence type="ECO:0000256" key="3">
    <source>
        <dbReference type="SAM" id="Phobius"/>
    </source>
</evidence>
<evidence type="ECO:0000256" key="1">
    <source>
        <dbReference type="ARBA" id="ARBA00022737"/>
    </source>
</evidence>
<evidence type="ECO:0000313" key="4">
    <source>
        <dbReference type="EMBL" id="UNP28516.1"/>
    </source>
</evidence>
<dbReference type="Proteomes" id="UP000829194">
    <property type="component" value="Chromosome"/>
</dbReference>
<protein>
    <recommendedName>
        <fullName evidence="6">Transmembrane protein</fullName>
    </recommendedName>
</protein>
<feature type="transmembrane region" description="Helical" evidence="3">
    <location>
        <begin position="329"/>
        <end position="349"/>
    </location>
</feature>
<dbReference type="EMBL" id="CP093547">
    <property type="protein sequence ID" value="UNP28516.1"/>
    <property type="molecule type" value="Genomic_DNA"/>
</dbReference>
<feature type="transmembrane region" description="Helical" evidence="3">
    <location>
        <begin position="386"/>
        <end position="404"/>
    </location>
</feature>
<feature type="transmembrane region" description="Helical" evidence="3">
    <location>
        <begin position="173"/>
        <end position="190"/>
    </location>
</feature>
<proteinExistence type="predicted"/>
<feature type="transmembrane region" description="Helical" evidence="3">
    <location>
        <begin position="143"/>
        <end position="161"/>
    </location>
</feature>
<sequence length="631" mass="69119">MPARLVLLAAMALTVFVYWAGLSGPFIFDDQPNLAPIQSWLNGEATWQSIVFGNQSGLLGRPISMASFLLSAQFGGHTPYAYKLGNLIVHLLCGFVGWQVIRRFLAEDPRLSMRADMLASVVIALWLLHPINTSTVLYSVQRMAQLSTLFVLLSLWTYLAARQQLIKDKLTTALPALFVLFPLFVLAGLMSKENAAVAPALCLVVELGYFLARTGHKRVRQAFFAVFLILPALAVLGVLLLAPSKLLVSYSERDFTLIERLMTQSRALMDYIVTVIIPRTPLMGLYTDDFVPSRGLFAPVTTAVSILALALISALAIKLRKRAPSVFVGWFFFLAAHGVESSIIPLELYFEHRNYLPALGLILALVGLTALLPEDLPLNIFSPKQLGALIVGGFALSFAFATAGRANVWAASDTMLEQGLKHHPGSMRAQLERATMSLQQQANPQGAYDAFADLLGGSNLRNQVVGRISWVTLDCMTGKTVTPMDFQNAVAKARPSLSMAEVPALRLLTRFSRERGCSQLTDSAIADGIITMLDRASAQPDKSRAKWLTRFLAAETLLRAGRAAEAQTQAELAWKASADLPVGTLLSQIYAGRKMKAEAQQLLAVLEKRMKPYDKQGQAELAKTRSLLEQE</sequence>
<name>A0ABY3X7G2_9GAMM</name>
<dbReference type="PANTHER" id="PTHR44227">
    <property type="match status" value="1"/>
</dbReference>
<feature type="transmembrane region" description="Helical" evidence="3">
    <location>
        <begin position="196"/>
        <end position="212"/>
    </location>
</feature>
<dbReference type="RefSeq" id="WP_148649004.1">
    <property type="nucleotide sequence ID" value="NZ_CP011131.1"/>
</dbReference>
<evidence type="ECO:0000313" key="5">
    <source>
        <dbReference type="Proteomes" id="UP000829194"/>
    </source>
</evidence>
<keyword evidence="3" id="KW-0812">Transmembrane</keyword>
<keyword evidence="1" id="KW-0677">Repeat</keyword>
<keyword evidence="3" id="KW-0472">Membrane</keyword>
<evidence type="ECO:0000256" key="2">
    <source>
        <dbReference type="ARBA" id="ARBA00022803"/>
    </source>
</evidence>
<dbReference type="PANTHER" id="PTHR44227:SF3">
    <property type="entry name" value="PROTEIN O-MANNOSYL-TRANSFERASE TMTC4"/>
    <property type="match status" value="1"/>
</dbReference>
<feature type="transmembrane region" description="Helical" evidence="3">
    <location>
        <begin position="113"/>
        <end position="131"/>
    </location>
</feature>